<evidence type="ECO:0000313" key="2">
    <source>
        <dbReference type="EMBL" id="VAX09734.1"/>
    </source>
</evidence>
<accession>A0A3B1BCU3</accession>
<protein>
    <submittedName>
        <fullName evidence="2">Uncharacterized protein</fullName>
    </submittedName>
</protein>
<dbReference type="EMBL" id="UOFX01000056">
    <property type="protein sequence ID" value="VAX09734.1"/>
    <property type="molecule type" value="Genomic_DNA"/>
</dbReference>
<keyword evidence="1" id="KW-0472">Membrane</keyword>
<feature type="transmembrane region" description="Helical" evidence="1">
    <location>
        <begin position="95"/>
        <end position="115"/>
    </location>
</feature>
<dbReference type="AlphaFoldDB" id="A0A3B1BCU3"/>
<name>A0A3B1BCU3_9ZZZZ</name>
<evidence type="ECO:0000256" key="1">
    <source>
        <dbReference type="SAM" id="Phobius"/>
    </source>
</evidence>
<sequence length="205" mass="22178">MTDTTQKETTDKLLPWYINNTLSSEEKVEVIAYLEAGGKEAEAELQLLQKIAEQSQQNCNMPSPGELGWKRLQRQIRAEGRENVAVQSKGSGLTWYRPALAAALAIIVVQGAFLLDNKSGSDGDLYQPLSASQAQTPLLQVQFSPATTAQQVREVLRAAKVNIVDGPSAVGIYRLQATPATLVATQAAAKKLNAHSNIITHLAIE</sequence>
<reference evidence="2" key="1">
    <citation type="submission" date="2018-06" db="EMBL/GenBank/DDBJ databases">
        <authorList>
            <person name="Zhirakovskaya E."/>
        </authorList>
    </citation>
    <scope>NUCLEOTIDE SEQUENCE</scope>
</reference>
<organism evidence="2">
    <name type="scientific">hydrothermal vent metagenome</name>
    <dbReference type="NCBI Taxonomy" id="652676"/>
    <lineage>
        <taxon>unclassified sequences</taxon>
        <taxon>metagenomes</taxon>
        <taxon>ecological metagenomes</taxon>
    </lineage>
</organism>
<keyword evidence="1" id="KW-1133">Transmembrane helix</keyword>
<keyword evidence="1" id="KW-0812">Transmembrane</keyword>
<proteinExistence type="predicted"/>
<gene>
    <name evidence="2" type="ORF">MNBD_GAMMA26-1184</name>
</gene>